<evidence type="ECO:0000313" key="1">
    <source>
        <dbReference type="EMBL" id="KAJ8678165.1"/>
    </source>
</evidence>
<accession>A0ACC2P8R3</accession>
<reference evidence="1" key="1">
    <citation type="submission" date="2023-04" db="EMBL/GenBank/DDBJ databases">
        <title>A chromosome-level genome assembly of the parasitoid wasp Eretmocerus hayati.</title>
        <authorList>
            <person name="Zhong Y."/>
            <person name="Liu S."/>
            <person name="Liu Y."/>
        </authorList>
    </citation>
    <scope>NUCLEOTIDE SEQUENCE</scope>
    <source>
        <strain evidence="1">ZJU_SS_LIU_2023</strain>
    </source>
</reference>
<organism evidence="1 2">
    <name type="scientific">Eretmocerus hayati</name>
    <dbReference type="NCBI Taxonomy" id="131215"/>
    <lineage>
        <taxon>Eukaryota</taxon>
        <taxon>Metazoa</taxon>
        <taxon>Ecdysozoa</taxon>
        <taxon>Arthropoda</taxon>
        <taxon>Hexapoda</taxon>
        <taxon>Insecta</taxon>
        <taxon>Pterygota</taxon>
        <taxon>Neoptera</taxon>
        <taxon>Endopterygota</taxon>
        <taxon>Hymenoptera</taxon>
        <taxon>Apocrita</taxon>
        <taxon>Proctotrupomorpha</taxon>
        <taxon>Chalcidoidea</taxon>
        <taxon>Aphelinidae</taxon>
        <taxon>Aphelininae</taxon>
        <taxon>Eretmocerus</taxon>
    </lineage>
</organism>
<dbReference type="Proteomes" id="UP001239111">
    <property type="component" value="Chromosome 2"/>
</dbReference>
<evidence type="ECO:0000313" key="2">
    <source>
        <dbReference type="Proteomes" id="UP001239111"/>
    </source>
</evidence>
<proteinExistence type="predicted"/>
<sequence>MSRKVDDGFEQATSQNLPKVDLEMFLDYLQNNPNYCSPEVRGVRNLKAARANYGDEAVGRVQLKRTQLLCLVRANVTPEHEIHKKAYSVTIEMYEQKETVNSAQCHDCVASAGGCKHAVAFLARLHRRFEEPSPTSVKCYWKKCKLAEVGREIKGILIRDMGPAVKLPSSEASTNNLGNFLNDLLEGSLHQKTNAQIVLDFLPVSLTYSLSMHHLSLDYRSNRSKPSEFLIHCASRMSEKAILQVERDTKGQSDNMLWHELKYSRIGASLLHEAANCKTSDGSLVNRVMGSRIPDTPDMERGRRLEEPIFKAAKKTLKCQVSRSGMICSSSYPELETSPDAINQTHVFEVKAPKKLSTSKNYYDGGIKPKYRAQIQLQMVFARKQYGYFCAADTGFESNGLVNVYEKKLDEKFIMPLIKSAKLFWMKNICPKLLRY</sequence>
<name>A0ACC2P8R3_9HYME</name>
<keyword evidence="2" id="KW-1185">Reference proteome</keyword>
<comment type="caution">
    <text evidence="1">The sequence shown here is derived from an EMBL/GenBank/DDBJ whole genome shotgun (WGS) entry which is preliminary data.</text>
</comment>
<dbReference type="EMBL" id="CM056742">
    <property type="protein sequence ID" value="KAJ8678165.1"/>
    <property type="molecule type" value="Genomic_DNA"/>
</dbReference>
<protein>
    <submittedName>
        <fullName evidence="1">Uncharacterized protein</fullName>
    </submittedName>
</protein>
<gene>
    <name evidence="1" type="ORF">QAD02_013952</name>
</gene>